<proteinExistence type="predicted"/>
<dbReference type="AlphaFoldDB" id="A0A7R9BB67"/>
<protein>
    <submittedName>
        <fullName evidence="1">Uncharacterized protein</fullName>
    </submittedName>
</protein>
<organism evidence="1">
    <name type="scientific">Timema shepardi</name>
    <name type="common">Walking stick</name>
    <dbReference type="NCBI Taxonomy" id="629360"/>
    <lineage>
        <taxon>Eukaryota</taxon>
        <taxon>Metazoa</taxon>
        <taxon>Ecdysozoa</taxon>
        <taxon>Arthropoda</taxon>
        <taxon>Hexapoda</taxon>
        <taxon>Insecta</taxon>
        <taxon>Pterygota</taxon>
        <taxon>Neoptera</taxon>
        <taxon>Polyneoptera</taxon>
        <taxon>Phasmatodea</taxon>
        <taxon>Timematodea</taxon>
        <taxon>Timematoidea</taxon>
        <taxon>Timematidae</taxon>
        <taxon>Timema</taxon>
    </lineage>
</organism>
<evidence type="ECO:0000313" key="1">
    <source>
        <dbReference type="EMBL" id="CAD7268427.1"/>
    </source>
</evidence>
<name>A0A7R9BB67_TIMSH</name>
<accession>A0A7R9BB67</accession>
<gene>
    <name evidence="1" type="ORF">TSIB3V08_LOCUS12429</name>
</gene>
<reference evidence="1" key="1">
    <citation type="submission" date="2020-11" db="EMBL/GenBank/DDBJ databases">
        <authorList>
            <person name="Tran Van P."/>
        </authorList>
    </citation>
    <scope>NUCLEOTIDE SEQUENCE</scope>
</reference>
<dbReference type="EMBL" id="OC013367">
    <property type="protein sequence ID" value="CAD7268427.1"/>
    <property type="molecule type" value="Genomic_DNA"/>
</dbReference>
<sequence>MNVSFIIQVNQWFPAGGSRATVSSPRTFLIKS</sequence>